<feature type="region of interest" description="Disordered" evidence="1">
    <location>
        <begin position="256"/>
        <end position="290"/>
    </location>
</feature>
<reference evidence="3" key="2">
    <citation type="submission" date="2013-12" db="EMBL/GenBank/DDBJ databases">
        <title>Evolution of pathogenesis and genome organization in the Tremellales.</title>
        <authorList>
            <person name="Cuomo C."/>
            <person name="Litvintseva A."/>
            <person name="Heitman J."/>
            <person name="Chen Y."/>
            <person name="Sun S."/>
            <person name="Springer D."/>
            <person name="Dromer F."/>
            <person name="Young S."/>
            <person name="Zeng Q."/>
            <person name="Chapman S."/>
            <person name="Gujja S."/>
            <person name="Saif S."/>
            <person name="Birren B."/>
        </authorList>
    </citation>
    <scope>NUCLEOTIDE SEQUENCE [LARGE SCALE GENOMIC DNA]</scope>
    <source>
        <strain evidence="3">CBS 10435</strain>
    </source>
</reference>
<dbReference type="Proteomes" id="UP000092583">
    <property type="component" value="Unassembled WGS sequence"/>
</dbReference>
<keyword evidence="3" id="KW-1185">Reference proteome</keyword>
<reference evidence="2 3" key="1">
    <citation type="submission" date="2013-07" db="EMBL/GenBank/DDBJ databases">
        <title>The Genome Sequence of Kwoniella mangroviensis CBS10435.</title>
        <authorList>
            <consortium name="The Broad Institute Genome Sequencing Platform"/>
            <person name="Cuomo C."/>
            <person name="Litvintseva A."/>
            <person name="Chen Y."/>
            <person name="Heitman J."/>
            <person name="Sun S."/>
            <person name="Springer D."/>
            <person name="Dromer F."/>
            <person name="Young S.K."/>
            <person name="Zeng Q."/>
            <person name="Gargeya S."/>
            <person name="Fitzgerald M."/>
            <person name="Abouelleil A."/>
            <person name="Alvarado L."/>
            <person name="Berlin A.M."/>
            <person name="Chapman S.B."/>
            <person name="Dewar J."/>
            <person name="Goldberg J."/>
            <person name="Griggs A."/>
            <person name="Gujja S."/>
            <person name="Hansen M."/>
            <person name="Howarth C."/>
            <person name="Imamovic A."/>
            <person name="Larimer J."/>
            <person name="McCowan C."/>
            <person name="Murphy C."/>
            <person name="Pearson M."/>
            <person name="Priest M."/>
            <person name="Roberts A."/>
            <person name="Saif S."/>
            <person name="Shea T."/>
            <person name="Sykes S."/>
            <person name="Wortman J."/>
            <person name="Nusbaum C."/>
            <person name="Birren B."/>
        </authorList>
    </citation>
    <scope>NUCLEOTIDE SEQUENCE [LARGE SCALE GENOMIC DNA]</scope>
    <source>
        <strain evidence="2 3">CBS 10435</strain>
    </source>
</reference>
<dbReference type="EMBL" id="KI669460">
    <property type="protein sequence ID" value="OCF59498.1"/>
    <property type="molecule type" value="Genomic_DNA"/>
</dbReference>
<accession>A0A1B9IVF1</accession>
<feature type="region of interest" description="Disordered" evidence="1">
    <location>
        <begin position="1"/>
        <end position="58"/>
    </location>
</feature>
<organism evidence="2 3">
    <name type="scientific">Kwoniella mangroviensis CBS 10435</name>
    <dbReference type="NCBI Taxonomy" id="1331196"/>
    <lineage>
        <taxon>Eukaryota</taxon>
        <taxon>Fungi</taxon>
        <taxon>Dikarya</taxon>
        <taxon>Basidiomycota</taxon>
        <taxon>Agaricomycotina</taxon>
        <taxon>Tremellomycetes</taxon>
        <taxon>Tremellales</taxon>
        <taxon>Cryptococcaceae</taxon>
        <taxon>Kwoniella</taxon>
    </lineage>
</organism>
<proteinExistence type="predicted"/>
<protein>
    <recommendedName>
        <fullName evidence="4">BTB domain-containing protein</fullName>
    </recommendedName>
</protein>
<evidence type="ECO:0000256" key="1">
    <source>
        <dbReference type="SAM" id="MobiDB-lite"/>
    </source>
</evidence>
<evidence type="ECO:0000313" key="2">
    <source>
        <dbReference type="EMBL" id="OCF59498.1"/>
    </source>
</evidence>
<name>A0A1B9IVF1_9TREE</name>
<feature type="compositionally biased region" description="Basic and acidic residues" evidence="1">
    <location>
        <begin position="15"/>
        <end position="29"/>
    </location>
</feature>
<gene>
    <name evidence="2" type="ORF">L486_02165</name>
</gene>
<dbReference type="AlphaFoldDB" id="A0A1B9IVF1"/>
<feature type="compositionally biased region" description="Polar residues" evidence="1">
    <location>
        <begin position="1"/>
        <end position="11"/>
    </location>
</feature>
<sequence>MSVNPPSNAISTKRKPMDHPNSDRPEKTHKANTAPPVPLDSRPPSDPQESPRWHPYHSDGNVILRADDGTLFGADSWRLAKASTVFKDMFDIPQPISPGWPIASRWVNKNQPIDMEVTSFVLETFLNLINVSIPSLSNGLSFAQMTALSGLCDKFIVTKNIVAQVSRGLLLAGANDPWDLLVWASKKDFLSMGRKALSYMGPEGFTKVYPSPPVLNGRSSDDTTLKYKPFWDRFHLLSPSWQIALISTAFPQPTFRPAENSDTASKTKKISKNSPKGKTQGVPSYDTGPAKSGTFEMVMASWDEMVKGFNPQS</sequence>
<evidence type="ECO:0000313" key="3">
    <source>
        <dbReference type="Proteomes" id="UP000092583"/>
    </source>
</evidence>
<dbReference type="OrthoDB" id="2563850at2759"/>
<evidence type="ECO:0008006" key="4">
    <source>
        <dbReference type="Google" id="ProtNLM"/>
    </source>
</evidence>